<name>A0A7R9T3S9_9CHLO</name>
<proteinExistence type="predicted"/>
<reference evidence="1" key="1">
    <citation type="submission" date="2021-01" db="EMBL/GenBank/DDBJ databases">
        <authorList>
            <person name="Corre E."/>
            <person name="Pelletier E."/>
            <person name="Niang G."/>
            <person name="Scheremetjew M."/>
            <person name="Finn R."/>
            <person name="Kale V."/>
            <person name="Holt S."/>
            <person name="Cochrane G."/>
            <person name="Meng A."/>
            <person name="Brown T."/>
            <person name="Cohen L."/>
        </authorList>
    </citation>
    <scope>NUCLEOTIDE SEQUENCE</scope>
    <source>
        <strain evidence="1">Clade-A-BCC118000</strain>
    </source>
</reference>
<evidence type="ECO:0000313" key="1">
    <source>
        <dbReference type="EMBL" id="CAD8224085.1"/>
    </source>
</evidence>
<gene>
    <name evidence="1" type="ORF">OLUC0939_LOCUS4811</name>
</gene>
<dbReference type="EMBL" id="HBDX01005592">
    <property type="protein sequence ID" value="CAD8224085.1"/>
    <property type="molecule type" value="Transcribed_RNA"/>
</dbReference>
<protein>
    <submittedName>
        <fullName evidence="1">Uncharacterized protein</fullName>
    </submittedName>
</protein>
<accession>A0A7R9T3S9</accession>
<organism evidence="1">
    <name type="scientific">Ostreococcus sp. 'lucimarinus'</name>
    <dbReference type="NCBI Taxonomy" id="242159"/>
    <lineage>
        <taxon>Eukaryota</taxon>
        <taxon>Viridiplantae</taxon>
        <taxon>Chlorophyta</taxon>
        <taxon>Mamiellophyceae</taxon>
        <taxon>Mamiellales</taxon>
        <taxon>Bathycoccaceae</taxon>
        <taxon>Ostreococcus</taxon>
    </lineage>
</organism>
<sequence length="189" mass="20520">MALAFETGRGDAMEGIDFEKNAAWCDADHSGEAFDRALEDGGEDATCALGVLRRDVARVAGDLEIWFGYSSNFRDVDANEKKAAKKAAKRFATLSAVGGDADDGDDDDARDARLRRRRRRSTATIVSALDVEVDDDGRGARAVERARRWVPMAQVRAKEHQGIVVSAVVLPVHGARVSGEEEDGITTRE</sequence>
<dbReference type="AlphaFoldDB" id="A0A7R9T3S9"/>